<evidence type="ECO:0000313" key="5">
    <source>
        <dbReference type="WBParaSite" id="HPBE_0002192701-mRNA-1"/>
    </source>
</evidence>
<accession>A0A3P8GE33</accession>
<reference evidence="3 4" key="1">
    <citation type="submission" date="2018-11" db="EMBL/GenBank/DDBJ databases">
        <authorList>
            <consortium name="Pathogen Informatics"/>
        </authorList>
    </citation>
    <scope>NUCLEOTIDE SEQUENCE [LARGE SCALE GENOMIC DNA]</scope>
</reference>
<protein>
    <submittedName>
        <fullName evidence="3 5">Uncharacterized protein</fullName>
    </submittedName>
</protein>
<dbReference type="Proteomes" id="UP000050761">
    <property type="component" value="Unassembled WGS sequence"/>
</dbReference>
<proteinExistence type="predicted"/>
<dbReference type="WBParaSite" id="HPBE_0002192701-mRNA-1">
    <property type="protein sequence ID" value="HPBE_0002192701-mRNA-1"/>
    <property type="gene ID" value="HPBE_0002192701"/>
</dbReference>
<dbReference type="OrthoDB" id="5901772at2759"/>
<keyword evidence="1" id="KW-0175">Coiled coil</keyword>
<evidence type="ECO:0000313" key="3">
    <source>
        <dbReference type="EMBL" id="VDP29126.1"/>
    </source>
</evidence>
<evidence type="ECO:0000256" key="2">
    <source>
        <dbReference type="SAM" id="MobiDB-lite"/>
    </source>
</evidence>
<feature type="coiled-coil region" evidence="1">
    <location>
        <begin position="1014"/>
        <end position="1055"/>
    </location>
</feature>
<keyword evidence="4" id="KW-1185">Reference proteome</keyword>
<dbReference type="EMBL" id="UZAH01033483">
    <property type="protein sequence ID" value="VDP29126.1"/>
    <property type="molecule type" value="Genomic_DNA"/>
</dbReference>
<evidence type="ECO:0000313" key="4">
    <source>
        <dbReference type="Proteomes" id="UP000050761"/>
    </source>
</evidence>
<name>A0A183GH98_HELPZ</name>
<feature type="compositionally biased region" description="Polar residues" evidence="2">
    <location>
        <begin position="765"/>
        <end position="785"/>
    </location>
</feature>
<feature type="compositionally biased region" description="Basic and acidic residues" evidence="2">
    <location>
        <begin position="356"/>
        <end position="366"/>
    </location>
</feature>
<feature type="region of interest" description="Disordered" evidence="2">
    <location>
        <begin position="764"/>
        <end position="788"/>
    </location>
</feature>
<dbReference type="AlphaFoldDB" id="A0A183GH98"/>
<organism evidence="4 5">
    <name type="scientific">Heligmosomoides polygyrus</name>
    <name type="common">Parasitic roundworm</name>
    <dbReference type="NCBI Taxonomy" id="6339"/>
    <lineage>
        <taxon>Eukaryota</taxon>
        <taxon>Metazoa</taxon>
        <taxon>Ecdysozoa</taxon>
        <taxon>Nematoda</taxon>
        <taxon>Chromadorea</taxon>
        <taxon>Rhabditida</taxon>
        <taxon>Rhabditina</taxon>
        <taxon>Rhabditomorpha</taxon>
        <taxon>Strongyloidea</taxon>
        <taxon>Heligmosomidae</taxon>
        <taxon>Heligmosomoides</taxon>
    </lineage>
</organism>
<gene>
    <name evidence="3" type="ORF">HPBE_LOCUS21926</name>
</gene>
<evidence type="ECO:0000256" key="1">
    <source>
        <dbReference type="SAM" id="Coils"/>
    </source>
</evidence>
<reference evidence="5" key="2">
    <citation type="submission" date="2019-09" db="UniProtKB">
        <authorList>
            <consortium name="WormBaseParasite"/>
        </authorList>
    </citation>
    <scope>IDENTIFICATION</scope>
</reference>
<sequence length="1260" mass="140487">MGTVRPQLRLLTGLEHSGPQALLGYCATLSSFSTPPLILGSTVTASCQFAHDVDSILQHDLLSEAMQALEDNISAPQTPVNEDNAEQIHRYDRPHRTRARLHMQLKQLPKSGPAGSELCETWFRITGILHGLRKFEDFRMVLPILDLVKGKFPQDIRDKLHDLEFQKEEDFDLDAVMRHLDNLIASKEKYEDSTMLNEDSAVHVSTPQWGRTRTPSPRRQDPNICHFCDSPEHDTPQCHVKIPCSFDEDVLAHLHSAIDACAKDTPQRHANADHVNTVETTTSSCARIESTGAEHRIRVTVPGRKKRGILVIIVIDRRPGIAIPQEVHPGAEDAPGVRHMIDITTHARTTNTSMDRTGEKDRTRQEDDIDLHPLTSLSSPPGEEATMIAPEDHFRVHHRSTLYWKRITSSNRSGTQVTKRTLLRRAEQLHRNARSNAFRLVRIGPKTRQRTFVAFGGQTVPEVSGLTQKPQRDATRFLWLKDTNSPPSASNLRIFRFTRIPFGVNASPFMLAASMQLYLRRNSTQLSKEVERNTYVDNVQGLTSHSKLEVQPSTMIKGNTLRGQPVVQPASTETSAQFRTARQAGDITPAPSTSQQFVRILQRNPAADISLIKQLTDEFSQLAAVKEQPEVDAYLRSDLHRSLRNYVTKEVYLPEWSDAEKSRCPQCAEFLAQLANAPTLSLGSSLFENIMTIQSLVHNITTRQAAVHKQFWPQAFRQDDQPRLADQLAQYGLYFSDIHDALALATATVAEAQQGDEIFVATEQAPPQTRSSGVGAKRQSQSPTFSEEIDKLARKADLRPSPQPLGDIPMDEPQQVAHVAQVPQGSAVQQHFLPTVVAEEVVSAQVAAPVVVPAQVAAQPTASMQAVAALLVAAQLSLSGFRLNAKCRKALRRLKRKCRACQSLRHHTAFCKYNNHVRVDFPEAAMAEAREMSVTELTQAVLIGGEEETNGQGGSDMRDSAVEAEVRESSESIKEDAWKCANITGAAQLEQHFITTLQRRELLSGIEELVGSSEEDLLLNVRELVQQKQASEEKITQLMGQINDLRLQMSSLSLEAAREQPVTTSHSQETLPRLLEDIPDDVLLAYTKRRLEAREPKRIAVGHRQLARWSGSYNLAEALEKAEKSEVYERVKEVALRLDRNRKWARNFASTSNVMKFVDSILLQIGLRDQKKMVPCYVGTGLDNTIIMGTNALKLFGFSLTVNGEMCQGHSGGAKDIFSEVVNRAVVKERAYIPPYSTGSVRLSCTCIRSEAVLWSSTPS</sequence>
<accession>A0A183GH98</accession>
<feature type="region of interest" description="Disordered" evidence="2">
    <location>
        <begin position="351"/>
        <end position="382"/>
    </location>
</feature>